<keyword evidence="2" id="KW-1185">Reference proteome</keyword>
<accession>A0A1E5XWF8</accession>
<reference evidence="1 2" key="1">
    <citation type="journal article" date="2015" name="Genome Announc.">
        <title>Genome Assemblies of Three Soil-Associated Devosia species: D. insulae, D. limi, and D. soli.</title>
        <authorList>
            <person name="Hassan Y.I."/>
            <person name="Lepp D."/>
            <person name="Zhou T."/>
        </authorList>
    </citation>
    <scope>NUCLEOTIDE SEQUENCE [LARGE SCALE GENOMIC DNA]</scope>
    <source>
        <strain evidence="1 2">DS-56</strain>
    </source>
</reference>
<comment type="caution">
    <text evidence="1">The sequence shown here is derived from an EMBL/GenBank/DDBJ whole genome shotgun (WGS) entry which is preliminary data.</text>
</comment>
<name>A0A1E5XWF8_9HYPH</name>
<evidence type="ECO:0008006" key="3">
    <source>
        <dbReference type="Google" id="ProtNLM"/>
    </source>
</evidence>
<proteinExistence type="predicted"/>
<dbReference type="RefSeq" id="WP_069907888.1">
    <property type="nucleotide sequence ID" value="NZ_LAJE02000044.1"/>
</dbReference>
<dbReference type="Gene3D" id="1.10.10.1150">
    <property type="entry name" value="Coenzyme PQQ synthesis protein D (PqqD)"/>
    <property type="match status" value="1"/>
</dbReference>
<organism evidence="1 2">
    <name type="scientific">Devosia insulae DS-56</name>
    <dbReference type="NCBI Taxonomy" id="1116389"/>
    <lineage>
        <taxon>Bacteria</taxon>
        <taxon>Pseudomonadati</taxon>
        <taxon>Pseudomonadota</taxon>
        <taxon>Alphaproteobacteria</taxon>
        <taxon>Hyphomicrobiales</taxon>
        <taxon>Devosiaceae</taxon>
        <taxon>Devosia</taxon>
    </lineage>
</organism>
<dbReference type="InterPro" id="IPR008792">
    <property type="entry name" value="PQQD"/>
</dbReference>
<dbReference type="AlphaFoldDB" id="A0A1E5XWF8"/>
<protein>
    <recommendedName>
        <fullName evidence="3">PqqD family protein</fullName>
    </recommendedName>
</protein>
<evidence type="ECO:0000313" key="2">
    <source>
        <dbReference type="Proteomes" id="UP000095463"/>
    </source>
</evidence>
<evidence type="ECO:0000313" key="1">
    <source>
        <dbReference type="EMBL" id="OEO32923.1"/>
    </source>
</evidence>
<dbReference type="Pfam" id="PF05402">
    <property type="entry name" value="PqqD"/>
    <property type="match status" value="1"/>
</dbReference>
<dbReference type="Proteomes" id="UP000095463">
    <property type="component" value="Unassembled WGS sequence"/>
</dbReference>
<dbReference type="InterPro" id="IPR041881">
    <property type="entry name" value="PqqD_sf"/>
</dbReference>
<sequence length="89" mass="9391">MDAVYRLGDDVSFEPVGEGAVILLLGSGQLYSCNDTSLSFLQHLDGVRSVEAVAQRMADEFEIEAATLADDLPELIAGLVAEGIIVHAA</sequence>
<dbReference type="EMBL" id="LAJE02000044">
    <property type="protein sequence ID" value="OEO32923.1"/>
    <property type="molecule type" value="Genomic_DNA"/>
</dbReference>
<gene>
    <name evidence="1" type="ORF">VW23_008905</name>
</gene>
<dbReference type="OrthoDB" id="7949798at2"/>